<dbReference type="GO" id="GO:0032259">
    <property type="term" value="P:methylation"/>
    <property type="evidence" value="ECO:0007669"/>
    <property type="project" value="UniProtKB-KW"/>
</dbReference>
<dbReference type="EC" id="2.1.1.320" evidence="3"/>
<evidence type="ECO:0000256" key="4">
    <source>
        <dbReference type="ARBA" id="ARBA00022603"/>
    </source>
</evidence>
<dbReference type="Gene3D" id="3.40.50.12710">
    <property type="match status" value="2"/>
</dbReference>
<dbReference type="InterPro" id="IPR003788">
    <property type="entry name" value="NDUFAF7"/>
</dbReference>
<evidence type="ECO:0000256" key="2">
    <source>
        <dbReference type="ARBA" id="ARBA00005891"/>
    </source>
</evidence>
<dbReference type="Proteomes" id="UP000310200">
    <property type="component" value="Unassembled WGS sequence"/>
</dbReference>
<evidence type="ECO:0000256" key="1">
    <source>
        <dbReference type="ARBA" id="ARBA00004173"/>
    </source>
</evidence>
<evidence type="ECO:0000313" key="10">
    <source>
        <dbReference type="Proteomes" id="UP000310200"/>
    </source>
</evidence>
<dbReference type="GO" id="GO:0005739">
    <property type="term" value="C:mitochondrion"/>
    <property type="evidence" value="ECO:0007669"/>
    <property type="project" value="UniProtKB-SubCell"/>
</dbReference>
<keyword evidence="6" id="KW-0496">Mitochondrion</keyword>
<evidence type="ECO:0000256" key="8">
    <source>
        <dbReference type="ARBA" id="ARBA00048612"/>
    </source>
</evidence>
<dbReference type="GO" id="GO:0032981">
    <property type="term" value="P:mitochondrial respiratory chain complex I assembly"/>
    <property type="evidence" value="ECO:0007669"/>
    <property type="project" value="TreeGrafter"/>
</dbReference>
<comment type="similarity">
    <text evidence="2">Belongs to the NDUFAF7 family.</text>
</comment>
<dbReference type="Gene3D" id="3.80.10.10">
    <property type="entry name" value="Ribonuclease Inhibitor"/>
    <property type="match status" value="1"/>
</dbReference>
<keyword evidence="4 9" id="KW-0489">Methyltransferase</keyword>
<comment type="caution">
    <text evidence="9">The sequence shown here is derived from an EMBL/GenBank/DDBJ whole genome shotgun (WGS) entry which is preliminary data.</text>
</comment>
<dbReference type="PANTHER" id="PTHR12049:SF7">
    <property type="entry name" value="PROTEIN ARGININE METHYLTRANSFERASE NDUFAF7, MITOCHONDRIAL"/>
    <property type="match status" value="1"/>
</dbReference>
<dbReference type="InterPro" id="IPR032675">
    <property type="entry name" value="LRR_dom_sf"/>
</dbReference>
<evidence type="ECO:0000256" key="7">
    <source>
        <dbReference type="ARBA" id="ARBA00030400"/>
    </source>
</evidence>
<dbReference type="InterPro" id="IPR029063">
    <property type="entry name" value="SAM-dependent_MTases_sf"/>
</dbReference>
<dbReference type="PANTHER" id="PTHR12049">
    <property type="entry name" value="PROTEIN ARGININE METHYLTRANSFERASE NDUFAF7, MITOCHONDRIAL"/>
    <property type="match status" value="1"/>
</dbReference>
<name>A0A4S2KQ31_9HYME</name>
<dbReference type="EMBL" id="QBLH01001461">
    <property type="protein sequence ID" value="TGZ51730.1"/>
    <property type="molecule type" value="Genomic_DNA"/>
</dbReference>
<keyword evidence="5 9" id="KW-0808">Transferase</keyword>
<protein>
    <recommendedName>
        <fullName evidence="3">type II protein arginine methyltransferase</fullName>
        <ecNumber evidence="3">2.1.1.320</ecNumber>
    </recommendedName>
    <alternativeName>
        <fullName evidence="7">Protein midA homolog</fullName>
    </alternativeName>
</protein>
<dbReference type="SUPFAM" id="SSF53335">
    <property type="entry name" value="S-adenosyl-L-methionine-dependent methyltransferases"/>
    <property type="match status" value="1"/>
</dbReference>
<keyword evidence="10" id="KW-1185">Reference proteome</keyword>
<evidence type="ECO:0000256" key="3">
    <source>
        <dbReference type="ARBA" id="ARBA00011935"/>
    </source>
</evidence>
<dbReference type="InterPro" id="IPR038375">
    <property type="entry name" value="NDUFAF7_sf"/>
</dbReference>
<dbReference type="Pfam" id="PF02636">
    <property type="entry name" value="Methyltransf_28"/>
    <property type="match status" value="1"/>
</dbReference>
<organism evidence="9 10">
    <name type="scientific">Temnothorax longispinosus</name>
    <dbReference type="NCBI Taxonomy" id="300112"/>
    <lineage>
        <taxon>Eukaryota</taxon>
        <taxon>Metazoa</taxon>
        <taxon>Ecdysozoa</taxon>
        <taxon>Arthropoda</taxon>
        <taxon>Hexapoda</taxon>
        <taxon>Insecta</taxon>
        <taxon>Pterygota</taxon>
        <taxon>Neoptera</taxon>
        <taxon>Endopterygota</taxon>
        <taxon>Hymenoptera</taxon>
        <taxon>Apocrita</taxon>
        <taxon>Aculeata</taxon>
        <taxon>Formicoidea</taxon>
        <taxon>Formicidae</taxon>
        <taxon>Myrmicinae</taxon>
        <taxon>Temnothorax</taxon>
    </lineage>
</organism>
<dbReference type="GO" id="GO:0035243">
    <property type="term" value="F:protein-arginine omega-N symmetric methyltransferase activity"/>
    <property type="evidence" value="ECO:0007669"/>
    <property type="project" value="UniProtKB-EC"/>
</dbReference>
<gene>
    <name evidence="9" type="ORF">DBV15_04975</name>
</gene>
<evidence type="ECO:0000256" key="6">
    <source>
        <dbReference type="ARBA" id="ARBA00023128"/>
    </source>
</evidence>
<dbReference type="AlphaFoldDB" id="A0A4S2KQ31"/>
<dbReference type="STRING" id="300112.A0A4S2KQ31"/>
<evidence type="ECO:0000256" key="5">
    <source>
        <dbReference type="ARBA" id="ARBA00022679"/>
    </source>
</evidence>
<proteinExistence type="inferred from homology"/>
<comment type="catalytic activity">
    <reaction evidence="8">
        <text>L-arginyl-[protein] + 2 S-adenosyl-L-methionine = N(omega),N(omega)'-dimethyl-L-arginyl-[protein] + 2 S-adenosyl-L-homocysteine + 2 H(+)</text>
        <dbReference type="Rhea" id="RHEA:48108"/>
        <dbReference type="Rhea" id="RHEA-COMP:10532"/>
        <dbReference type="Rhea" id="RHEA-COMP:11992"/>
        <dbReference type="ChEBI" id="CHEBI:15378"/>
        <dbReference type="ChEBI" id="CHEBI:29965"/>
        <dbReference type="ChEBI" id="CHEBI:57856"/>
        <dbReference type="ChEBI" id="CHEBI:59789"/>
        <dbReference type="ChEBI" id="CHEBI:88221"/>
        <dbReference type="EC" id="2.1.1.320"/>
    </reaction>
</comment>
<dbReference type="SUPFAM" id="SSF52047">
    <property type="entry name" value="RNI-like"/>
    <property type="match status" value="1"/>
</dbReference>
<accession>A0A4S2KQ31</accession>
<evidence type="ECO:0000313" key="9">
    <source>
        <dbReference type="EMBL" id="TGZ51730.1"/>
    </source>
</evidence>
<comment type="subcellular location">
    <subcellularLocation>
        <location evidence="1">Mitochondrion</location>
    </subcellularLocation>
</comment>
<sequence>MIRLFRLARTFSRLSQIRCSSSSLGKKTDLYRQLYAKILACGPITLAEYMKEILIHPTAGYYTTRDVFGQRGDFTTSPEISQLFGEIVAIWIISEWRKISRDSIQLVELGPGRGTLISDIIRVFKKLNLSNKISIHLVEISPVLAAIQAEKLCTESRDIEPRVNEDQKNSVTHYKEGVTREGVNIYWYYSINDVPGKFSVFVAQEFFDALPIHKFQPHEKRDHVEMSPQCSVIVDHMSQFLWEHGGFALVIDYGHEREKTDTFRAFHQHKLHDPLLNPGTADLTADVDFLLMKEIAQKEDRLIVFGPVTQRKFLKSLGIDLRLKMILQNATSVEKEQIESGYRMITDDDKMGNCFKLGIDEHFKSAVTISKTKNVKRRKNHRWNNDDPRTLHLMRVKGFPRLLPEGILALADYCRWLRELSLSYALLSDELLSALCSVKQIHLETLRVEAHPEAKPLPCVSDKAWSAFSNRLPDINLALLSYMTDDDDQKLLFTSHIPVTHLYLGDETSESTMSRISKQYPQLIELVIAAYGCGPIDRFLISVAKGCPRLSAVGLGDCEITCSGLAKFVALCAHRLQVLYVSETSLIEDADLDIAKVSTNLSSLLGRTWIPEYVPLW</sequence>
<reference evidence="9 10" key="1">
    <citation type="journal article" date="2019" name="Philos. Trans. R. Soc. Lond., B, Biol. Sci.">
        <title>Ant behaviour and brain gene expression of defending hosts depend on the ecological success of the intruding social parasite.</title>
        <authorList>
            <person name="Kaur R."/>
            <person name="Stoldt M."/>
            <person name="Jongepier E."/>
            <person name="Feldmeyer B."/>
            <person name="Menzel F."/>
            <person name="Bornberg-Bauer E."/>
            <person name="Foitzik S."/>
        </authorList>
    </citation>
    <scope>NUCLEOTIDE SEQUENCE [LARGE SCALE GENOMIC DNA]</scope>
    <source>
        <tissue evidence="9">Whole body</tissue>
    </source>
</reference>